<dbReference type="Proteomes" id="UP000663193">
    <property type="component" value="Chromosome 15"/>
</dbReference>
<dbReference type="OMA" id="ACEPLPH"/>
<reference evidence="3" key="1">
    <citation type="journal article" date="2021" name="BMC Genomics">
        <title>Chromosome-level genome assembly and manually-curated proteome of model necrotroph Parastagonospora nodorum Sn15 reveals a genome-wide trove of candidate effector homologs, and redundancy of virulence-related functions within an accessory chromosome.</title>
        <authorList>
            <person name="Bertazzoni S."/>
            <person name="Jones D.A.B."/>
            <person name="Phan H.T."/>
            <person name="Tan K.-C."/>
            <person name="Hane J.K."/>
        </authorList>
    </citation>
    <scope>NUCLEOTIDE SEQUENCE [LARGE SCALE GENOMIC DNA]</scope>
    <source>
        <strain evidence="3">SN15 / ATCC MYA-4574 / FGSC 10173)</strain>
    </source>
</reference>
<dbReference type="EMBL" id="CP069037">
    <property type="protein sequence ID" value="QRD03460.1"/>
    <property type="molecule type" value="Genomic_DNA"/>
</dbReference>
<keyword evidence="3" id="KW-1185">Reference proteome</keyword>
<feature type="signal peptide" evidence="1">
    <location>
        <begin position="1"/>
        <end position="19"/>
    </location>
</feature>
<dbReference type="PANTHER" id="PTHR36578:SF2">
    <property type="entry name" value="PA14 DOMAIN-CONTAINING PROTEIN"/>
    <property type="match status" value="1"/>
</dbReference>
<evidence type="ECO:0000313" key="3">
    <source>
        <dbReference type="Proteomes" id="UP000663193"/>
    </source>
</evidence>
<feature type="chain" id="PRO_5033981524" description="Apple domain-containing protein" evidence="1">
    <location>
        <begin position="20"/>
        <end position="314"/>
    </location>
</feature>
<name>A0A7U2FI05_PHANO</name>
<sequence>MAILLQAATIAALASSVYAAPRASIAADCSPLPIGLGPVAYPTVVEDTPENFQKYEGFSRAALAATTPGGYVQSYTNMKSTYNDPTLFAGYRELTSYNVQECAEACDSSSACNAFTIYAERNPVLVPGVNCPNPASTALIKCGLWQGTITSSTHDLNHGQYQQEFHVVMAGSNAYVKQVKFDTVPSVPGYNTDTYSNGGAIQAPLDCHGNNTYLGFRSWMDGRFDARRCTDVCTATKDCHFVNTYFLRDDYVPFAQHCSLYSAHWPSWYATNVGQYVNENELVINATKSYGFTHADGNHEVCEPKPKKEILDGM</sequence>
<keyword evidence="1" id="KW-0732">Signal</keyword>
<proteinExistence type="predicted"/>
<dbReference type="RefSeq" id="XP_001800524.1">
    <property type="nucleotide sequence ID" value="XM_001800472.1"/>
</dbReference>
<protein>
    <recommendedName>
        <fullName evidence="4">Apple domain-containing protein</fullName>
    </recommendedName>
</protein>
<dbReference type="AlphaFoldDB" id="A0A7U2FI05"/>
<dbReference type="PANTHER" id="PTHR36578">
    <property type="entry name" value="CHROMOSOME 15, WHOLE GENOME SHOTGUN SEQUENCE"/>
    <property type="match status" value="1"/>
</dbReference>
<organism evidence="2 3">
    <name type="scientific">Phaeosphaeria nodorum (strain SN15 / ATCC MYA-4574 / FGSC 10173)</name>
    <name type="common">Glume blotch fungus</name>
    <name type="synonym">Parastagonospora nodorum</name>
    <dbReference type="NCBI Taxonomy" id="321614"/>
    <lineage>
        <taxon>Eukaryota</taxon>
        <taxon>Fungi</taxon>
        <taxon>Dikarya</taxon>
        <taxon>Ascomycota</taxon>
        <taxon>Pezizomycotina</taxon>
        <taxon>Dothideomycetes</taxon>
        <taxon>Pleosporomycetidae</taxon>
        <taxon>Pleosporales</taxon>
        <taxon>Pleosporineae</taxon>
        <taxon>Phaeosphaeriaceae</taxon>
        <taxon>Parastagonospora</taxon>
    </lineage>
</organism>
<evidence type="ECO:0000313" key="2">
    <source>
        <dbReference type="EMBL" id="QRD03460.1"/>
    </source>
</evidence>
<accession>A0A7U2FI05</accession>
<dbReference type="KEGG" id="pno:SNOG_10245"/>
<gene>
    <name evidence="2" type="ORF">JI435_102450</name>
</gene>
<dbReference type="OrthoDB" id="271448at2759"/>
<evidence type="ECO:0000256" key="1">
    <source>
        <dbReference type="SAM" id="SignalP"/>
    </source>
</evidence>
<evidence type="ECO:0008006" key="4">
    <source>
        <dbReference type="Google" id="ProtNLM"/>
    </source>
</evidence>
<dbReference type="VEuPathDB" id="FungiDB:JI435_102450"/>